<keyword evidence="6 8" id="KW-1133">Transmembrane helix</keyword>
<comment type="subcellular location">
    <subcellularLocation>
        <location evidence="1">Cell membrane</location>
        <topology evidence="1">Multi-pass membrane protein</topology>
    </subcellularLocation>
</comment>
<feature type="domain" description="Major facilitator superfamily (MFS) profile" evidence="9">
    <location>
        <begin position="45"/>
        <end position="494"/>
    </location>
</feature>
<dbReference type="Proteomes" id="UP001314166">
    <property type="component" value="Unassembled WGS sequence"/>
</dbReference>
<dbReference type="Gene3D" id="1.20.1720.10">
    <property type="entry name" value="Multidrug resistance protein D"/>
    <property type="match status" value="1"/>
</dbReference>
<dbReference type="Pfam" id="PF07690">
    <property type="entry name" value="MFS_1"/>
    <property type="match status" value="1"/>
</dbReference>
<feature type="transmembrane region" description="Helical" evidence="8">
    <location>
        <begin position="83"/>
        <end position="103"/>
    </location>
</feature>
<evidence type="ECO:0000259" key="9">
    <source>
        <dbReference type="PROSITE" id="PS50850"/>
    </source>
</evidence>
<feature type="transmembrane region" description="Helical" evidence="8">
    <location>
        <begin position="471"/>
        <end position="489"/>
    </location>
</feature>
<feature type="transmembrane region" description="Helical" evidence="8">
    <location>
        <begin position="197"/>
        <end position="217"/>
    </location>
</feature>
<protein>
    <submittedName>
        <fullName evidence="10">MFS family (AraJ)</fullName>
    </submittedName>
</protein>
<dbReference type="SUPFAM" id="SSF103473">
    <property type="entry name" value="MFS general substrate transporter"/>
    <property type="match status" value="1"/>
</dbReference>
<feature type="transmembrane region" description="Helical" evidence="8">
    <location>
        <begin position="305"/>
        <end position="326"/>
    </location>
</feature>
<dbReference type="InterPro" id="IPR020846">
    <property type="entry name" value="MFS_dom"/>
</dbReference>
<dbReference type="EMBL" id="CAUZMB010000005">
    <property type="protein sequence ID" value="CAK1244424.1"/>
    <property type="molecule type" value="Genomic_DNA"/>
</dbReference>
<dbReference type="CDD" id="cd17503">
    <property type="entry name" value="MFS_LmrB_MDR_like"/>
    <property type="match status" value="1"/>
</dbReference>
<feature type="transmembrane region" description="Helical" evidence="8">
    <location>
        <begin position="45"/>
        <end position="67"/>
    </location>
</feature>
<keyword evidence="5 8" id="KW-0812">Transmembrane</keyword>
<accession>A0ABN9YW01</accession>
<feature type="transmembrane region" description="Helical" evidence="8">
    <location>
        <begin position="110"/>
        <end position="130"/>
    </location>
</feature>
<keyword evidence="11" id="KW-1185">Reference proteome</keyword>
<feature type="transmembrane region" description="Helical" evidence="8">
    <location>
        <begin position="338"/>
        <end position="359"/>
    </location>
</feature>
<proteinExistence type="inferred from homology"/>
<evidence type="ECO:0000256" key="5">
    <source>
        <dbReference type="ARBA" id="ARBA00022692"/>
    </source>
</evidence>
<dbReference type="Gene3D" id="1.20.1250.20">
    <property type="entry name" value="MFS general substrate transporter like domains"/>
    <property type="match status" value="1"/>
</dbReference>
<organism evidence="10 11">
    <name type="scientific">Fructobacillus evanidus</name>
    <dbReference type="NCBI Taxonomy" id="3064281"/>
    <lineage>
        <taxon>Bacteria</taxon>
        <taxon>Bacillati</taxon>
        <taxon>Bacillota</taxon>
        <taxon>Bacilli</taxon>
        <taxon>Lactobacillales</taxon>
        <taxon>Lactobacillaceae</taxon>
        <taxon>Fructobacillus</taxon>
    </lineage>
</organism>
<keyword evidence="7 8" id="KW-0472">Membrane</keyword>
<keyword evidence="4" id="KW-1003">Cell membrane</keyword>
<feature type="transmembrane region" description="Helical" evidence="8">
    <location>
        <begin position="434"/>
        <end position="456"/>
    </location>
</feature>
<feature type="transmembrane region" description="Helical" evidence="8">
    <location>
        <begin position="391"/>
        <end position="413"/>
    </location>
</feature>
<evidence type="ECO:0000256" key="1">
    <source>
        <dbReference type="ARBA" id="ARBA00004651"/>
    </source>
</evidence>
<keyword evidence="3" id="KW-0813">Transport</keyword>
<dbReference type="InterPro" id="IPR004638">
    <property type="entry name" value="EmrB-like"/>
</dbReference>
<comment type="caution">
    <text evidence="10">The sequence shown here is derived from an EMBL/GenBank/DDBJ whole genome shotgun (WGS) entry which is preliminary data.</text>
</comment>
<feature type="transmembrane region" description="Helical" evidence="8">
    <location>
        <begin position="136"/>
        <end position="157"/>
    </location>
</feature>
<evidence type="ECO:0000256" key="6">
    <source>
        <dbReference type="ARBA" id="ARBA00022989"/>
    </source>
</evidence>
<evidence type="ECO:0000256" key="3">
    <source>
        <dbReference type="ARBA" id="ARBA00022448"/>
    </source>
</evidence>
<feature type="transmembrane region" description="Helical" evidence="8">
    <location>
        <begin position="266"/>
        <end position="284"/>
    </location>
</feature>
<evidence type="ECO:0000313" key="11">
    <source>
        <dbReference type="Proteomes" id="UP001314166"/>
    </source>
</evidence>
<dbReference type="InterPro" id="IPR011701">
    <property type="entry name" value="MFS"/>
</dbReference>
<evidence type="ECO:0000256" key="4">
    <source>
        <dbReference type="ARBA" id="ARBA00022475"/>
    </source>
</evidence>
<feature type="transmembrane region" description="Helical" evidence="8">
    <location>
        <begin position="229"/>
        <end position="251"/>
    </location>
</feature>
<evidence type="ECO:0000313" key="10">
    <source>
        <dbReference type="EMBL" id="CAK1244424.1"/>
    </source>
</evidence>
<dbReference type="PANTHER" id="PTHR42718:SF9">
    <property type="entry name" value="MAJOR FACILITATOR SUPERFAMILY MULTIDRUG TRANSPORTER MFSC"/>
    <property type="match status" value="1"/>
</dbReference>
<feature type="transmembrane region" description="Helical" evidence="8">
    <location>
        <begin position="366"/>
        <end position="385"/>
    </location>
</feature>
<evidence type="ECO:0000256" key="8">
    <source>
        <dbReference type="SAM" id="Phobius"/>
    </source>
</evidence>
<gene>
    <name evidence="10" type="ORF">R55214_HHFBAMCI_00978</name>
</gene>
<sequence>MFLIDFSLIAEYINQRIKIENNLFLIFSNKSSGNGKMEIKKIRNVALILAFGLLAPMLDTTMTNIAINDIGRDLHTTLSNVQWIITAYVLATSIAVPFSGWLTQRFNGKYVFLAAQIFFGLSSVGAALSHDINVLIFYRVVQGFAAGLIIPLVTTMLVNVAPREHLQKLMMVVMLPIMVGPIFGPIIGALVVEYGNWQWIFWINVPIMILAAGLNFWKVPDVPALNKSAKIDSLGIALLGLGSAAVIYGLSRAGDLASFNNADTRLYVSAGLLAFVVYWIWGRYKKDQAVLPLALFKSPVYSATTINLVLAGMVTNGPMLILPLYFQQGRSMSVLETGLWLLPQGIGMLLIRPVLLKLLDRVGVRYVVWFALSLALIGTIPFGWINANTNMGIVSAVLFVRGLGVGGVIMPLMTTILLGMEKELIPQANIGARIFQNVGGAFGSALVATVVAAYISTHRVLGANIVAYQHAFWWSVAITVVMFIPAIFLPKQVEPKK</sequence>
<dbReference type="NCBIfam" id="TIGR00711">
    <property type="entry name" value="efflux_EmrB"/>
    <property type="match status" value="1"/>
</dbReference>
<evidence type="ECO:0000256" key="2">
    <source>
        <dbReference type="ARBA" id="ARBA00008537"/>
    </source>
</evidence>
<comment type="similarity">
    <text evidence="2">Belongs to the major facilitator superfamily. EmrB family.</text>
</comment>
<dbReference type="PROSITE" id="PS50850">
    <property type="entry name" value="MFS"/>
    <property type="match status" value="1"/>
</dbReference>
<name>A0ABN9YW01_9LACO</name>
<feature type="transmembrane region" description="Helical" evidence="8">
    <location>
        <begin position="169"/>
        <end position="191"/>
    </location>
</feature>
<dbReference type="InterPro" id="IPR036259">
    <property type="entry name" value="MFS_trans_sf"/>
</dbReference>
<evidence type="ECO:0000256" key="7">
    <source>
        <dbReference type="ARBA" id="ARBA00023136"/>
    </source>
</evidence>
<dbReference type="PANTHER" id="PTHR42718">
    <property type="entry name" value="MAJOR FACILITATOR SUPERFAMILY MULTIDRUG TRANSPORTER MFSC"/>
    <property type="match status" value="1"/>
</dbReference>
<reference evidence="10 11" key="1">
    <citation type="submission" date="2023-10" db="EMBL/GenBank/DDBJ databases">
        <authorList>
            <person name="Botero Cardona J."/>
        </authorList>
    </citation>
    <scope>NUCLEOTIDE SEQUENCE [LARGE SCALE GENOMIC DNA]</scope>
    <source>
        <strain evidence="10 11">R-55214</strain>
    </source>
</reference>